<evidence type="ECO:0000313" key="2">
    <source>
        <dbReference type="EMBL" id="CAK9000769.1"/>
    </source>
</evidence>
<comment type="caution">
    <text evidence="2">The sequence shown here is derived from an EMBL/GenBank/DDBJ whole genome shotgun (WGS) entry which is preliminary data.</text>
</comment>
<keyword evidence="3" id="KW-1185">Reference proteome</keyword>
<gene>
    <name evidence="2" type="ORF">SCF082_LOCUS6638</name>
</gene>
<evidence type="ECO:0000313" key="3">
    <source>
        <dbReference type="Proteomes" id="UP001642464"/>
    </source>
</evidence>
<proteinExistence type="predicted"/>
<dbReference type="EMBL" id="CAXAMM010003647">
    <property type="protein sequence ID" value="CAK9000769.1"/>
    <property type="molecule type" value="Genomic_DNA"/>
</dbReference>
<reference evidence="2 3" key="1">
    <citation type="submission" date="2024-02" db="EMBL/GenBank/DDBJ databases">
        <authorList>
            <person name="Chen Y."/>
            <person name="Shah S."/>
            <person name="Dougan E. K."/>
            <person name="Thang M."/>
            <person name="Chan C."/>
        </authorList>
    </citation>
    <scope>NUCLEOTIDE SEQUENCE [LARGE SCALE GENOMIC DNA]</scope>
</reference>
<dbReference type="Proteomes" id="UP001642464">
    <property type="component" value="Unassembled WGS sequence"/>
</dbReference>
<name>A0ABP0IDV8_9DINO</name>
<feature type="compositionally biased region" description="Basic and acidic residues" evidence="1">
    <location>
        <begin position="145"/>
        <end position="160"/>
    </location>
</feature>
<feature type="region of interest" description="Disordered" evidence="1">
    <location>
        <begin position="341"/>
        <end position="366"/>
    </location>
</feature>
<feature type="compositionally biased region" description="Basic and acidic residues" evidence="1">
    <location>
        <begin position="124"/>
        <end position="133"/>
    </location>
</feature>
<feature type="compositionally biased region" description="Low complexity" evidence="1">
    <location>
        <begin position="134"/>
        <end position="144"/>
    </location>
</feature>
<accession>A0ABP0IDV8</accession>
<feature type="region of interest" description="Disordered" evidence="1">
    <location>
        <begin position="1"/>
        <end position="23"/>
    </location>
</feature>
<sequence>MGRASSKVLPEEDDDGASVESAKWTKSSFAMTWKASEELVKKMGGRLLTLGEARSFVKKKGALFPAEDQWAAVMCENGERDWVQVGDKSHEQGTSQLELGEYPSWGDDGSKEWTQAILWVPEEVPKRSKERGEAAPSAASAAAKELNDANAEKEKRVPRNEDEDGKQRHAVVLWKTVKWDTVEESLSWSKAEQYAGTKEGRLLSLEEAKEFLQKHGPIFPSENQWAAVGSSIDRKRDFVQIGDQSHSAGMSHVRDFKQFPWWGDCDHGRIPWMKVVLWTQVSCSRVEPGATVESSEAFAQKSSGELLTLEEARAFLESSGVPFNGEEQWAVVKTSKGHDWVQVGNRGEQPGKSHQEEYGRPPPWEE</sequence>
<organism evidence="2 3">
    <name type="scientific">Durusdinium trenchii</name>
    <dbReference type="NCBI Taxonomy" id="1381693"/>
    <lineage>
        <taxon>Eukaryota</taxon>
        <taxon>Sar</taxon>
        <taxon>Alveolata</taxon>
        <taxon>Dinophyceae</taxon>
        <taxon>Suessiales</taxon>
        <taxon>Symbiodiniaceae</taxon>
        <taxon>Durusdinium</taxon>
    </lineage>
</organism>
<feature type="region of interest" description="Disordered" evidence="1">
    <location>
        <begin position="124"/>
        <end position="165"/>
    </location>
</feature>
<protein>
    <submittedName>
        <fullName evidence="2">Uncharacterized protein</fullName>
    </submittedName>
</protein>
<feature type="compositionally biased region" description="Basic and acidic residues" evidence="1">
    <location>
        <begin position="349"/>
        <end position="359"/>
    </location>
</feature>
<evidence type="ECO:0000256" key="1">
    <source>
        <dbReference type="SAM" id="MobiDB-lite"/>
    </source>
</evidence>